<dbReference type="SMART" id="SM00271">
    <property type="entry name" value="DnaJ"/>
    <property type="match status" value="1"/>
</dbReference>
<dbReference type="PROSITE" id="PS50005">
    <property type="entry name" value="TPR"/>
    <property type="match status" value="1"/>
</dbReference>
<feature type="domain" description="J" evidence="5">
    <location>
        <begin position="3"/>
        <end position="68"/>
    </location>
</feature>
<dbReference type="InterPro" id="IPR001623">
    <property type="entry name" value="DnaJ_domain"/>
</dbReference>
<proteinExistence type="predicted"/>
<keyword evidence="7" id="KW-1185">Reference proteome</keyword>
<keyword evidence="1" id="KW-0677">Repeat</keyword>
<name>A0ABW9RKY6_9BACT</name>
<dbReference type="SUPFAM" id="SSF48452">
    <property type="entry name" value="TPR-like"/>
    <property type="match status" value="1"/>
</dbReference>
<feature type="non-terminal residue" evidence="6">
    <location>
        <position position="379"/>
    </location>
</feature>
<evidence type="ECO:0000313" key="6">
    <source>
        <dbReference type="EMBL" id="MTI24744.1"/>
    </source>
</evidence>
<evidence type="ECO:0000256" key="2">
    <source>
        <dbReference type="ARBA" id="ARBA00022803"/>
    </source>
</evidence>
<dbReference type="InterPro" id="IPR019734">
    <property type="entry name" value="TPR_rpt"/>
</dbReference>
<dbReference type="Proteomes" id="UP000798808">
    <property type="component" value="Unassembled WGS sequence"/>
</dbReference>
<dbReference type="PROSITE" id="PS50076">
    <property type="entry name" value="DNAJ_2"/>
    <property type="match status" value="1"/>
</dbReference>
<protein>
    <recommendedName>
        <fullName evidence="5">J domain-containing protein</fullName>
    </recommendedName>
</protein>
<evidence type="ECO:0000313" key="7">
    <source>
        <dbReference type="Proteomes" id="UP000798808"/>
    </source>
</evidence>
<evidence type="ECO:0000256" key="4">
    <source>
        <dbReference type="SAM" id="Phobius"/>
    </source>
</evidence>
<keyword evidence="2 3" id="KW-0802">TPR repeat</keyword>
<dbReference type="CDD" id="cd06257">
    <property type="entry name" value="DnaJ"/>
    <property type="match status" value="1"/>
</dbReference>
<keyword evidence="4" id="KW-0472">Membrane</keyword>
<dbReference type="Pfam" id="PF00226">
    <property type="entry name" value="DnaJ"/>
    <property type="match status" value="1"/>
</dbReference>
<dbReference type="RefSeq" id="WP_155170784.1">
    <property type="nucleotide sequence ID" value="NZ_SMLW01000448.1"/>
</dbReference>
<evidence type="ECO:0000259" key="5">
    <source>
        <dbReference type="PROSITE" id="PS50076"/>
    </source>
</evidence>
<dbReference type="PANTHER" id="PTHR45188">
    <property type="entry name" value="DNAJ PROTEIN P58IPK HOMOLOG"/>
    <property type="match status" value="1"/>
</dbReference>
<organism evidence="6 7">
    <name type="scientific">Fulvivirga kasyanovii</name>
    <dbReference type="NCBI Taxonomy" id="396812"/>
    <lineage>
        <taxon>Bacteria</taxon>
        <taxon>Pseudomonadati</taxon>
        <taxon>Bacteroidota</taxon>
        <taxon>Cytophagia</taxon>
        <taxon>Cytophagales</taxon>
        <taxon>Fulvivirgaceae</taxon>
        <taxon>Fulvivirga</taxon>
    </lineage>
</organism>
<evidence type="ECO:0000256" key="1">
    <source>
        <dbReference type="ARBA" id="ARBA00022737"/>
    </source>
</evidence>
<keyword evidence="4" id="KW-1133">Transmembrane helix</keyword>
<dbReference type="Gene3D" id="1.25.40.10">
    <property type="entry name" value="Tetratricopeptide repeat domain"/>
    <property type="match status" value="2"/>
</dbReference>
<dbReference type="InterPro" id="IPR036869">
    <property type="entry name" value="J_dom_sf"/>
</dbReference>
<comment type="caution">
    <text evidence="6">The sequence shown here is derived from an EMBL/GenBank/DDBJ whole genome shotgun (WGS) entry which is preliminary data.</text>
</comment>
<reference evidence="6 7" key="1">
    <citation type="submission" date="2019-02" db="EMBL/GenBank/DDBJ databases">
        <authorList>
            <person name="Goldberg S.R."/>
            <person name="Haltli B.A."/>
            <person name="Correa H."/>
            <person name="Russell K.G."/>
        </authorList>
    </citation>
    <scope>NUCLEOTIDE SEQUENCE [LARGE SCALE GENOMIC DNA]</scope>
    <source>
        <strain evidence="6 7">JCM 16186</strain>
    </source>
</reference>
<dbReference type="InterPro" id="IPR011990">
    <property type="entry name" value="TPR-like_helical_dom_sf"/>
</dbReference>
<keyword evidence="4" id="KW-0812">Transmembrane</keyword>
<dbReference type="SUPFAM" id="SSF46565">
    <property type="entry name" value="Chaperone J-domain"/>
    <property type="match status" value="1"/>
</dbReference>
<accession>A0ABW9RKY6</accession>
<dbReference type="PANTHER" id="PTHR45188:SF2">
    <property type="entry name" value="DNAJ HOMOLOG SUBFAMILY C MEMBER 7"/>
    <property type="match status" value="1"/>
</dbReference>
<dbReference type="EMBL" id="SMLW01000448">
    <property type="protein sequence ID" value="MTI24744.1"/>
    <property type="molecule type" value="Genomic_DNA"/>
</dbReference>
<feature type="transmembrane region" description="Helical" evidence="4">
    <location>
        <begin position="128"/>
        <end position="146"/>
    </location>
</feature>
<evidence type="ECO:0000256" key="3">
    <source>
        <dbReference type="PROSITE-ProRule" id="PRU00339"/>
    </source>
</evidence>
<dbReference type="PRINTS" id="PR00625">
    <property type="entry name" value="JDOMAIN"/>
</dbReference>
<gene>
    <name evidence="6" type="ORF">E1163_07315</name>
</gene>
<dbReference type="SMART" id="SM00028">
    <property type="entry name" value="TPR"/>
    <property type="match status" value="3"/>
</dbReference>
<feature type="repeat" description="TPR" evidence="3">
    <location>
        <begin position="335"/>
        <end position="368"/>
    </location>
</feature>
<dbReference type="Gene3D" id="1.10.287.110">
    <property type="entry name" value="DnaJ domain"/>
    <property type="match status" value="1"/>
</dbReference>
<sequence length="379" mass="44718">MLDYYKILGIPQGADYTVVKSAYKKLALKYHPDKNPGNKAAEEFFKVINEAHQLLSKPEQKAQYDLLLQYYYQQYSTSHKPAPKEFRKNNRPKTERSIYDRYGKQSWRNIPNYKTAPSYRVDRNYFKIQFITLTAVAIVSIFIIGISKYNQYTKEVEAAELKAKNDKILASAISLYDDGQYREALTTVEKLIHQNPIEPQFYREKEKMVASLTNLTTQLYRKADYNTAIKNLEVLREYQSPMRLTTWKMIADCNLHLKQFKRAIHALEYILIRDKNNIELIIEIGDIYYNNLKNNDKALEYYTEAKFLFKQFQSAAYGEAFELIMPAEKTPEIYYNLFIKRAEANKSLGDYEEAVTDYNWAIFLRPGKNQSYFYRGNCY</sequence>